<dbReference type="Gene3D" id="3.30.70.270">
    <property type="match status" value="1"/>
</dbReference>
<dbReference type="PROSITE" id="PS50113">
    <property type="entry name" value="PAC"/>
    <property type="match status" value="1"/>
</dbReference>
<dbReference type="PROSITE" id="PS50887">
    <property type="entry name" value="GGDEF"/>
    <property type="match status" value="1"/>
</dbReference>
<dbReference type="FunFam" id="3.30.70.270:FF:000001">
    <property type="entry name" value="Diguanylate cyclase domain protein"/>
    <property type="match status" value="1"/>
</dbReference>
<dbReference type="Pfam" id="PF00990">
    <property type="entry name" value="GGDEF"/>
    <property type="match status" value="1"/>
</dbReference>
<proteinExistence type="predicted"/>
<dbReference type="InterPro" id="IPR035965">
    <property type="entry name" value="PAS-like_dom_sf"/>
</dbReference>
<protein>
    <recommendedName>
        <fullName evidence="2">diguanylate cyclase</fullName>
        <ecNumber evidence="2">2.7.7.65</ecNumber>
    </recommendedName>
</protein>
<sequence length="408" mass="47049">MNFDSSYGVVIHRNFIPLYADDKYAQLFGYQSAQEILNLSSILELVEPDARDIAKHTYYALMSGFEQPQVRNYTNCNRNGEMMQVLAIEHIVEWQGLPALQITIVNLTNQMQIRQQLQASEKRYRQLVDGSIQGVLVHQNFKPVFCNQAYADILGFEKPDSILVLDSILEVIAPEWREQRQKAYQHLLNNKLTANKVQIKCIRQDSSEVWVSLIESPIIWEGEPAAQVALTDITEQYQLQQRLEHLANIDELTQLFNRRAFIEKFTKYRHQFEVNHPYYCLLMDIDNFKVINDTYGHLVGDQVITSLASVCQKCCTEEDILARWGGEEFVMVFPANDHLHAIKRVNALQQLNALQVTHPQQAQTIQFTASFGLTNWRQNDTLDTILHRADKALYQAKAQGKNQVASDF</sequence>
<dbReference type="NCBIfam" id="TIGR00229">
    <property type="entry name" value="sensory_box"/>
    <property type="match status" value="2"/>
</dbReference>
<dbReference type="GO" id="GO:0052621">
    <property type="term" value="F:diguanylate cyclase activity"/>
    <property type="evidence" value="ECO:0007669"/>
    <property type="project" value="UniProtKB-EC"/>
</dbReference>
<evidence type="ECO:0000256" key="3">
    <source>
        <dbReference type="ARBA" id="ARBA00034247"/>
    </source>
</evidence>
<dbReference type="Gene3D" id="3.30.450.20">
    <property type="entry name" value="PAS domain"/>
    <property type="match status" value="2"/>
</dbReference>
<organism evidence="6 7">
    <name type="scientific">Shewanella aestuarii</name>
    <dbReference type="NCBI Taxonomy" id="1028752"/>
    <lineage>
        <taxon>Bacteria</taxon>
        <taxon>Pseudomonadati</taxon>
        <taxon>Pseudomonadota</taxon>
        <taxon>Gammaproteobacteria</taxon>
        <taxon>Alteromonadales</taxon>
        <taxon>Shewanellaceae</taxon>
        <taxon>Shewanella</taxon>
    </lineage>
</organism>
<dbReference type="EMBL" id="CP050313">
    <property type="protein sequence ID" value="QIR15863.1"/>
    <property type="molecule type" value="Genomic_DNA"/>
</dbReference>
<name>A0A6G9QP44_9GAMM</name>
<dbReference type="EC" id="2.7.7.65" evidence="2"/>
<evidence type="ECO:0000313" key="7">
    <source>
        <dbReference type="Proteomes" id="UP000502608"/>
    </source>
</evidence>
<dbReference type="KEGG" id="saes:HBH39_16370"/>
<evidence type="ECO:0000256" key="1">
    <source>
        <dbReference type="ARBA" id="ARBA00001946"/>
    </source>
</evidence>
<gene>
    <name evidence="6" type="ORF">HBH39_16370</name>
</gene>
<dbReference type="SUPFAM" id="SSF55073">
    <property type="entry name" value="Nucleotide cyclase"/>
    <property type="match status" value="1"/>
</dbReference>
<dbReference type="SUPFAM" id="SSF55785">
    <property type="entry name" value="PYP-like sensor domain (PAS domain)"/>
    <property type="match status" value="2"/>
</dbReference>
<dbReference type="InterPro" id="IPR043128">
    <property type="entry name" value="Rev_trsase/Diguanyl_cyclase"/>
</dbReference>
<feature type="domain" description="GGDEF" evidence="5">
    <location>
        <begin position="276"/>
        <end position="408"/>
    </location>
</feature>
<evidence type="ECO:0000259" key="4">
    <source>
        <dbReference type="PROSITE" id="PS50113"/>
    </source>
</evidence>
<dbReference type="Pfam" id="PF13426">
    <property type="entry name" value="PAS_9"/>
    <property type="match status" value="1"/>
</dbReference>
<dbReference type="InterPro" id="IPR050469">
    <property type="entry name" value="Diguanylate_Cyclase"/>
</dbReference>
<dbReference type="InterPro" id="IPR000014">
    <property type="entry name" value="PAS"/>
</dbReference>
<comment type="catalytic activity">
    <reaction evidence="3">
        <text>2 GTP = 3',3'-c-di-GMP + 2 diphosphate</text>
        <dbReference type="Rhea" id="RHEA:24898"/>
        <dbReference type="ChEBI" id="CHEBI:33019"/>
        <dbReference type="ChEBI" id="CHEBI:37565"/>
        <dbReference type="ChEBI" id="CHEBI:58805"/>
        <dbReference type="EC" id="2.7.7.65"/>
    </reaction>
</comment>
<dbReference type="NCBIfam" id="TIGR00254">
    <property type="entry name" value="GGDEF"/>
    <property type="match status" value="1"/>
</dbReference>
<dbReference type="SMART" id="SM00267">
    <property type="entry name" value="GGDEF"/>
    <property type="match status" value="1"/>
</dbReference>
<dbReference type="CDD" id="cd01949">
    <property type="entry name" value="GGDEF"/>
    <property type="match status" value="1"/>
</dbReference>
<dbReference type="CDD" id="cd00130">
    <property type="entry name" value="PAS"/>
    <property type="match status" value="1"/>
</dbReference>
<evidence type="ECO:0000256" key="2">
    <source>
        <dbReference type="ARBA" id="ARBA00012528"/>
    </source>
</evidence>
<dbReference type="InterPro" id="IPR000700">
    <property type="entry name" value="PAS-assoc_C"/>
</dbReference>
<evidence type="ECO:0000313" key="6">
    <source>
        <dbReference type="EMBL" id="QIR15863.1"/>
    </source>
</evidence>
<feature type="domain" description="PAC" evidence="4">
    <location>
        <begin position="195"/>
        <end position="245"/>
    </location>
</feature>
<comment type="cofactor">
    <cofactor evidence="1">
        <name>Mg(2+)</name>
        <dbReference type="ChEBI" id="CHEBI:18420"/>
    </cofactor>
</comment>
<dbReference type="AlphaFoldDB" id="A0A6G9QP44"/>
<dbReference type="RefSeq" id="WP_167679719.1">
    <property type="nucleotide sequence ID" value="NZ_CP050313.1"/>
</dbReference>
<keyword evidence="7" id="KW-1185">Reference proteome</keyword>
<dbReference type="SMART" id="SM00091">
    <property type="entry name" value="PAS"/>
    <property type="match status" value="2"/>
</dbReference>
<dbReference type="InterPro" id="IPR000160">
    <property type="entry name" value="GGDEF_dom"/>
</dbReference>
<accession>A0A6G9QP44</accession>
<reference evidence="6 7" key="1">
    <citation type="submission" date="2020-03" db="EMBL/GenBank/DDBJ databases">
        <title>Complete genome sequence of Shewanella sp.</title>
        <authorList>
            <person name="Kim Y.-S."/>
            <person name="Kim S.-J."/>
            <person name="Jung H.-K."/>
            <person name="Kim K.-H."/>
        </authorList>
    </citation>
    <scope>NUCLEOTIDE SEQUENCE [LARGE SCALE GENOMIC DNA]</scope>
    <source>
        <strain evidence="6 7">PN3F2</strain>
    </source>
</reference>
<dbReference type="InterPro" id="IPR029787">
    <property type="entry name" value="Nucleotide_cyclase"/>
</dbReference>
<dbReference type="Proteomes" id="UP000502608">
    <property type="component" value="Chromosome"/>
</dbReference>
<dbReference type="PANTHER" id="PTHR45138">
    <property type="entry name" value="REGULATORY COMPONENTS OF SENSORY TRANSDUCTION SYSTEM"/>
    <property type="match status" value="1"/>
</dbReference>
<dbReference type="PANTHER" id="PTHR45138:SF9">
    <property type="entry name" value="DIGUANYLATE CYCLASE DGCM-RELATED"/>
    <property type="match status" value="1"/>
</dbReference>
<evidence type="ECO:0000259" key="5">
    <source>
        <dbReference type="PROSITE" id="PS50887"/>
    </source>
</evidence>